<dbReference type="EMBL" id="JBFOLJ010000004">
    <property type="protein sequence ID" value="KAL2544896.1"/>
    <property type="molecule type" value="Genomic_DNA"/>
</dbReference>
<gene>
    <name evidence="3" type="ORF">Fot_14129</name>
</gene>
<evidence type="ECO:0000313" key="3">
    <source>
        <dbReference type="EMBL" id="KAL2544896.1"/>
    </source>
</evidence>
<proteinExistence type="predicted"/>
<evidence type="ECO:0000256" key="1">
    <source>
        <dbReference type="SAM" id="MobiDB-lite"/>
    </source>
</evidence>
<organism evidence="3 4">
    <name type="scientific">Forsythia ovata</name>
    <dbReference type="NCBI Taxonomy" id="205694"/>
    <lineage>
        <taxon>Eukaryota</taxon>
        <taxon>Viridiplantae</taxon>
        <taxon>Streptophyta</taxon>
        <taxon>Embryophyta</taxon>
        <taxon>Tracheophyta</taxon>
        <taxon>Spermatophyta</taxon>
        <taxon>Magnoliopsida</taxon>
        <taxon>eudicotyledons</taxon>
        <taxon>Gunneridae</taxon>
        <taxon>Pentapetalae</taxon>
        <taxon>asterids</taxon>
        <taxon>lamiids</taxon>
        <taxon>Lamiales</taxon>
        <taxon>Oleaceae</taxon>
        <taxon>Forsythieae</taxon>
        <taxon>Forsythia</taxon>
    </lineage>
</organism>
<comment type="caution">
    <text evidence="3">The sequence shown here is derived from an EMBL/GenBank/DDBJ whole genome shotgun (WGS) entry which is preliminary data.</text>
</comment>
<feature type="region of interest" description="Disordered" evidence="1">
    <location>
        <begin position="1"/>
        <end position="34"/>
    </location>
</feature>
<name>A0ABD1W5V6_9LAMI</name>
<evidence type="ECO:0000313" key="4">
    <source>
        <dbReference type="Proteomes" id="UP001604277"/>
    </source>
</evidence>
<keyword evidence="4" id="KW-1185">Reference proteome</keyword>
<protein>
    <submittedName>
        <fullName evidence="3">Septin and tuftelin-interacting protein 1-like protein 1-like</fullName>
    </submittedName>
</protein>
<dbReference type="InterPro" id="IPR022159">
    <property type="entry name" value="STIP/TFIP11_N"/>
</dbReference>
<dbReference type="AlphaFoldDB" id="A0ABD1W5V6"/>
<dbReference type="Pfam" id="PF12457">
    <property type="entry name" value="TIP_N"/>
    <property type="match status" value="1"/>
</dbReference>
<dbReference type="Proteomes" id="UP001604277">
    <property type="component" value="Unassembled WGS sequence"/>
</dbReference>
<feature type="domain" description="Tuftelin interacting protein N-terminal" evidence="2">
    <location>
        <begin position="10"/>
        <end position="63"/>
    </location>
</feature>
<sequence length="164" mass="18125">MVYLPPATADSDSYEGSSSKKRRKDLSKKPNFTKPVNFISTGTVLPNQEIDHNSLEENEVVEEDDVRPAGLGLGSSAGLGFDSASSKNAMDDGGYTQADRGEDYDFLPTAFGKKIMEGAQLRREKEREKSIVSQEVFSSSKERIGAGRRRCVRKAYQGHWDEIA</sequence>
<evidence type="ECO:0000259" key="2">
    <source>
        <dbReference type="Pfam" id="PF12457"/>
    </source>
</evidence>
<accession>A0ABD1W5V6</accession>
<reference evidence="4" key="1">
    <citation type="submission" date="2024-07" db="EMBL/GenBank/DDBJ databases">
        <title>Two chromosome-level genome assemblies of Korean endemic species Abeliophyllum distichum and Forsythia ovata (Oleaceae).</title>
        <authorList>
            <person name="Jang H."/>
        </authorList>
    </citation>
    <scope>NUCLEOTIDE SEQUENCE [LARGE SCALE GENOMIC DNA]</scope>
</reference>